<evidence type="ECO:0008006" key="5">
    <source>
        <dbReference type="Google" id="ProtNLM"/>
    </source>
</evidence>
<reference evidence="4" key="1">
    <citation type="submission" date="2010-08" db="EMBL/GenBank/DDBJ databases">
        <authorList>
            <consortium name="Caenorhabditis japonica Sequencing Consortium"/>
            <person name="Wilson R.K."/>
        </authorList>
    </citation>
    <scope>NUCLEOTIDE SEQUENCE [LARGE SCALE GENOMIC DNA]</scope>
    <source>
        <strain evidence="4">DF5081</strain>
    </source>
</reference>
<feature type="compositionally biased region" description="Low complexity" evidence="2">
    <location>
        <begin position="52"/>
        <end position="72"/>
    </location>
</feature>
<feature type="coiled-coil region" evidence="1">
    <location>
        <begin position="103"/>
        <end position="144"/>
    </location>
</feature>
<keyword evidence="4" id="KW-1185">Reference proteome</keyword>
<keyword evidence="1" id="KW-0175">Coiled coil</keyword>
<sequence>MTSTTFTTADFSNFSGPFPAHIYRPIAINPALFAPLNLELADADTRDVTMVTSSTSTSASSRCCSSTESSTAPGKVRRGRPQQEIADGADSHSQKKRHRRLYARQYRAQMRQKVENVKSLSDEKEQLEDVVKALQQEVARLRTVIVQKDLIFNILGLNNVNISSVTSSSSPPCP</sequence>
<name>A0A8R1DFG9_CAEJA</name>
<dbReference type="EnsemblMetazoa" id="CJA01301.1">
    <property type="protein sequence ID" value="CJA01301.1"/>
    <property type="gene ID" value="WBGene00120505"/>
</dbReference>
<dbReference type="OMA" id="YRAQMRQ"/>
<reference evidence="3" key="2">
    <citation type="submission" date="2022-06" db="UniProtKB">
        <authorList>
            <consortium name="EnsemblMetazoa"/>
        </authorList>
    </citation>
    <scope>IDENTIFICATION</scope>
    <source>
        <strain evidence="3">DF5081</strain>
    </source>
</reference>
<proteinExistence type="predicted"/>
<evidence type="ECO:0000256" key="2">
    <source>
        <dbReference type="SAM" id="MobiDB-lite"/>
    </source>
</evidence>
<accession>A0A8R1DFG9</accession>
<organism evidence="3 4">
    <name type="scientific">Caenorhabditis japonica</name>
    <dbReference type="NCBI Taxonomy" id="281687"/>
    <lineage>
        <taxon>Eukaryota</taxon>
        <taxon>Metazoa</taxon>
        <taxon>Ecdysozoa</taxon>
        <taxon>Nematoda</taxon>
        <taxon>Chromadorea</taxon>
        <taxon>Rhabditida</taxon>
        <taxon>Rhabditina</taxon>
        <taxon>Rhabditomorpha</taxon>
        <taxon>Rhabditoidea</taxon>
        <taxon>Rhabditidae</taxon>
        <taxon>Peloderinae</taxon>
        <taxon>Caenorhabditis</taxon>
    </lineage>
</organism>
<dbReference type="Proteomes" id="UP000005237">
    <property type="component" value="Unassembled WGS sequence"/>
</dbReference>
<evidence type="ECO:0000313" key="3">
    <source>
        <dbReference type="EnsemblMetazoa" id="CJA01301.1"/>
    </source>
</evidence>
<dbReference type="AlphaFoldDB" id="A0A8R1DFG9"/>
<evidence type="ECO:0000256" key="1">
    <source>
        <dbReference type="SAM" id="Coils"/>
    </source>
</evidence>
<protein>
    <recommendedName>
        <fullName evidence="5">BZIP domain-containing protein</fullName>
    </recommendedName>
</protein>
<feature type="region of interest" description="Disordered" evidence="2">
    <location>
        <begin position="52"/>
        <end position="98"/>
    </location>
</feature>
<evidence type="ECO:0000313" key="4">
    <source>
        <dbReference type="Proteomes" id="UP000005237"/>
    </source>
</evidence>